<sequence>MVSAPIIVIEDTTRATMREPVHGSHDNLEEDSASVPAYGRIVEVSLGDDNEEESSADVMFQDDDRMEPTDTSDVLAVDFSSVPSPAFIALSPFEGAIGVGVGLTSSTGASGSGSSVGIGGLKHESVSKSEVEISTAVDNCFGLSTALSLLPKKEEDNKQGNGPLVHVQQHLQNVMFLLGEVPVTNLKEDGQQAASKEEDSHRPLKDLQQHFLNMCLLMRLERNLECQTNLFGQGRQAVDPLQRKGSGPWMADIHSVKEKYQYKLDMGYLKREPTGSQLDTGYSKRQLTQPKLDVGYLKPEPTGSRLDMGYSKRQPTGSKLGISYLKRQLAGSKLDTGYLKRQPIGSKGLDRGKHGDEFSHVWLLPRDGNGHWKWLWPAPGSLRNGFIPDTVKIFFWSIGAGRQLQCPWDQ</sequence>
<name>A0ABD1ZKY1_9MARC</name>
<evidence type="ECO:0000313" key="1">
    <source>
        <dbReference type="EMBL" id="KAL2652110.1"/>
    </source>
</evidence>
<evidence type="ECO:0000313" key="2">
    <source>
        <dbReference type="Proteomes" id="UP001605036"/>
    </source>
</evidence>
<gene>
    <name evidence="1" type="ORF">R1flu_020238</name>
</gene>
<dbReference type="Proteomes" id="UP001605036">
    <property type="component" value="Unassembled WGS sequence"/>
</dbReference>
<comment type="caution">
    <text evidence="1">The sequence shown here is derived from an EMBL/GenBank/DDBJ whole genome shotgun (WGS) entry which is preliminary data.</text>
</comment>
<accession>A0ABD1ZKY1</accession>
<keyword evidence="2" id="KW-1185">Reference proteome</keyword>
<reference evidence="1 2" key="1">
    <citation type="submission" date="2024-09" db="EMBL/GenBank/DDBJ databases">
        <title>Chromosome-scale assembly of Riccia fluitans.</title>
        <authorList>
            <person name="Paukszto L."/>
            <person name="Sawicki J."/>
            <person name="Karawczyk K."/>
            <person name="Piernik-Szablinska J."/>
            <person name="Szczecinska M."/>
            <person name="Mazdziarz M."/>
        </authorList>
    </citation>
    <scope>NUCLEOTIDE SEQUENCE [LARGE SCALE GENOMIC DNA]</scope>
    <source>
        <strain evidence="1">Rf_01</strain>
        <tissue evidence="1">Aerial parts of the thallus</tissue>
    </source>
</reference>
<dbReference type="EMBL" id="JBHFFA010000001">
    <property type="protein sequence ID" value="KAL2652110.1"/>
    <property type="molecule type" value="Genomic_DNA"/>
</dbReference>
<organism evidence="1 2">
    <name type="scientific">Riccia fluitans</name>
    <dbReference type="NCBI Taxonomy" id="41844"/>
    <lineage>
        <taxon>Eukaryota</taxon>
        <taxon>Viridiplantae</taxon>
        <taxon>Streptophyta</taxon>
        <taxon>Embryophyta</taxon>
        <taxon>Marchantiophyta</taxon>
        <taxon>Marchantiopsida</taxon>
        <taxon>Marchantiidae</taxon>
        <taxon>Marchantiales</taxon>
        <taxon>Ricciaceae</taxon>
        <taxon>Riccia</taxon>
    </lineage>
</organism>
<dbReference type="AlphaFoldDB" id="A0ABD1ZKY1"/>
<protein>
    <submittedName>
        <fullName evidence="1">Uncharacterized protein</fullName>
    </submittedName>
</protein>
<proteinExistence type="predicted"/>